<dbReference type="PROSITE" id="PS50929">
    <property type="entry name" value="ABC_TM1F"/>
    <property type="match status" value="1"/>
</dbReference>
<dbReference type="PANTHER" id="PTHR24221:SF654">
    <property type="entry name" value="ATP-BINDING CASSETTE SUB-FAMILY B MEMBER 6"/>
    <property type="match status" value="1"/>
</dbReference>
<evidence type="ECO:0000256" key="4">
    <source>
        <dbReference type="ARBA" id="ARBA00023136"/>
    </source>
</evidence>
<evidence type="ECO:0000256" key="1">
    <source>
        <dbReference type="ARBA" id="ARBA00004651"/>
    </source>
</evidence>
<dbReference type="InterPro" id="IPR039421">
    <property type="entry name" value="Type_1_exporter"/>
</dbReference>
<keyword evidence="4 5" id="KW-0472">Membrane</keyword>
<keyword evidence="7" id="KW-0067">ATP-binding</keyword>
<dbReference type="SUPFAM" id="SSF90123">
    <property type="entry name" value="ABC transporter transmembrane region"/>
    <property type="match status" value="1"/>
</dbReference>
<feature type="domain" description="ABC transmembrane type-1" evidence="6">
    <location>
        <begin position="25"/>
        <end position="277"/>
    </location>
</feature>
<dbReference type="Pfam" id="PF00664">
    <property type="entry name" value="ABC_membrane"/>
    <property type="match status" value="1"/>
</dbReference>
<reference evidence="7" key="2">
    <citation type="submission" date="2021-04" db="EMBL/GenBank/DDBJ databases">
        <authorList>
            <person name="Gilroy R."/>
        </authorList>
    </citation>
    <scope>NUCLEOTIDE SEQUENCE</scope>
    <source>
        <strain evidence="7">ChiBcec1-1630</strain>
    </source>
</reference>
<evidence type="ECO:0000256" key="3">
    <source>
        <dbReference type="ARBA" id="ARBA00022989"/>
    </source>
</evidence>
<dbReference type="PANTHER" id="PTHR24221">
    <property type="entry name" value="ATP-BINDING CASSETTE SUB-FAMILY B"/>
    <property type="match status" value="1"/>
</dbReference>
<keyword evidence="3 5" id="KW-1133">Transmembrane helix</keyword>
<dbReference type="GO" id="GO:0140359">
    <property type="term" value="F:ABC-type transporter activity"/>
    <property type="evidence" value="ECO:0007669"/>
    <property type="project" value="InterPro"/>
</dbReference>
<evidence type="ECO:0000256" key="2">
    <source>
        <dbReference type="ARBA" id="ARBA00022692"/>
    </source>
</evidence>
<dbReference type="EMBL" id="DWVS01000282">
    <property type="protein sequence ID" value="HJC88544.1"/>
    <property type="molecule type" value="Genomic_DNA"/>
</dbReference>
<proteinExistence type="predicted"/>
<keyword evidence="7" id="KW-0547">Nucleotide-binding</keyword>
<name>A0A9D2TTW6_9FIRM</name>
<dbReference type="Proteomes" id="UP000823922">
    <property type="component" value="Unassembled WGS sequence"/>
</dbReference>
<feature type="transmembrane region" description="Helical" evidence="5">
    <location>
        <begin position="63"/>
        <end position="84"/>
    </location>
</feature>
<organism evidence="7 8">
    <name type="scientific">Candidatus Eisenbergiella intestinigallinarum</name>
    <dbReference type="NCBI Taxonomy" id="2838549"/>
    <lineage>
        <taxon>Bacteria</taxon>
        <taxon>Bacillati</taxon>
        <taxon>Bacillota</taxon>
        <taxon>Clostridia</taxon>
        <taxon>Lachnospirales</taxon>
        <taxon>Lachnospiraceae</taxon>
        <taxon>Eisenbergiella</taxon>
    </lineage>
</organism>
<keyword evidence="2 5" id="KW-0812">Transmembrane</keyword>
<gene>
    <name evidence="7" type="ORF">H9926_11080</name>
</gene>
<feature type="transmembrane region" description="Helical" evidence="5">
    <location>
        <begin position="145"/>
        <end position="176"/>
    </location>
</feature>
<dbReference type="Gene3D" id="1.20.1560.10">
    <property type="entry name" value="ABC transporter type 1, transmembrane domain"/>
    <property type="match status" value="1"/>
</dbReference>
<dbReference type="AlphaFoldDB" id="A0A9D2TTW6"/>
<sequence length="277" mass="30932">MKHYLKQLHFALQYIADVKWKYLPALLGVGLGYSGMSIAVSLIPQLLIDSVASGSFHGVGRGLFLYGIFFLFSSALAILSQYAYRRIALRAVSRLRMRIMEKKTKLPLSYLESAHSGELLSRMLYDMNKIEELYRTKLKEFVNPILALITSIIPMLLLNVPLTILLLVISALCLFVNTTFSGRIKQAGLLAARSNDALTERSADILSGLLTIRQYQLADILAERYRSANEDYTQKAFQRQKISAALEAMNKGFDILCSIVFLAAGSLMVRSGQTTYG</sequence>
<dbReference type="InterPro" id="IPR036640">
    <property type="entry name" value="ABC1_TM_sf"/>
</dbReference>
<evidence type="ECO:0000313" key="8">
    <source>
        <dbReference type="Proteomes" id="UP000823922"/>
    </source>
</evidence>
<feature type="transmembrane region" description="Helical" evidence="5">
    <location>
        <begin position="21"/>
        <end position="43"/>
    </location>
</feature>
<dbReference type="GO" id="GO:0005524">
    <property type="term" value="F:ATP binding"/>
    <property type="evidence" value="ECO:0007669"/>
    <property type="project" value="UniProtKB-KW"/>
</dbReference>
<dbReference type="InterPro" id="IPR011527">
    <property type="entry name" value="ABC1_TM_dom"/>
</dbReference>
<comment type="subcellular location">
    <subcellularLocation>
        <location evidence="1">Cell membrane</location>
        <topology evidence="1">Multi-pass membrane protein</topology>
    </subcellularLocation>
</comment>
<feature type="non-terminal residue" evidence="7">
    <location>
        <position position="277"/>
    </location>
</feature>
<dbReference type="GO" id="GO:0034040">
    <property type="term" value="F:ATPase-coupled lipid transmembrane transporter activity"/>
    <property type="evidence" value="ECO:0007669"/>
    <property type="project" value="TreeGrafter"/>
</dbReference>
<evidence type="ECO:0000313" key="7">
    <source>
        <dbReference type="EMBL" id="HJC88544.1"/>
    </source>
</evidence>
<dbReference type="GO" id="GO:0005886">
    <property type="term" value="C:plasma membrane"/>
    <property type="evidence" value="ECO:0007669"/>
    <property type="project" value="UniProtKB-SubCell"/>
</dbReference>
<protein>
    <submittedName>
        <fullName evidence="7">ABC transporter ATP-binding protein/permease</fullName>
    </submittedName>
</protein>
<accession>A0A9D2TTW6</accession>
<evidence type="ECO:0000256" key="5">
    <source>
        <dbReference type="SAM" id="Phobius"/>
    </source>
</evidence>
<reference evidence="7" key="1">
    <citation type="journal article" date="2021" name="PeerJ">
        <title>Extensive microbial diversity within the chicken gut microbiome revealed by metagenomics and culture.</title>
        <authorList>
            <person name="Gilroy R."/>
            <person name="Ravi A."/>
            <person name="Getino M."/>
            <person name="Pursley I."/>
            <person name="Horton D.L."/>
            <person name="Alikhan N.F."/>
            <person name="Baker D."/>
            <person name="Gharbi K."/>
            <person name="Hall N."/>
            <person name="Watson M."/>
            <person name="Adriaenssens E.M."/>
            <person name="Foster-Nyarko E."/>
            <person name="Jarju S."/>
            <person name="Secka A."/>
            <person name="Antonio M."/>
            <person name="Oren A."/>
            <person name="Chaudhuri R.R."/>
            <person name="La Ragione R."/>
            <person name="Hildebrand F."/>
            <person name="Pallen M.J."/>
        </authorList>
    </citation>
    <scope>NUCLEOTIDE SEQUENCE</scope>
    <source>
        <strain evidence="7">ChiBcec1-1630</strain>
    </source>
</reference>
<dbReference type="CDD" id="cd07346">
    <property type="entry name" value="ABC_6TM_exporters"/>
    <property type="match status" value="1"/>
</dbReference>
<evidence type="ECO:0000259" key="6">
    <source>
        <dbReference type="PROSITE" id="PS50929"/>
    </source>
</evidence>
<comment type="caution">
    <text evidence="7">The sequence shown here is derived from an EMBL/GenBank/DDBJ whole genome shotgun (WGS) entry which is preliminary data.</text>
</comment>